<gene>
    <name evidence="5" type="ORF">LAMI_0C09362G</name>
</gene>
<organism evidence="5 6">
    <name type="scientific">Lachancea mirantina</name>
    <dbReference type="NCBI Taxonomy" id="1230905"/>
    <lineage>
        <taxon>Eukaryota</taxon>
        <taxon>Fungi</taxon>
        <taxon>Dikarya</taxon>
        <taxon>Ascomycota</taxon>
        <taxon>Saccharomycotina</taxon>
        <taxon>Saccharomycetes</taxon>
        <taxon>Saccharomycetales</taxon>
        <taxon>Saccharomycetaceae</taxon>
        <taxon>Lachancea</taxon>
    </lineage>
</organism>
<dbReference type="Proteomes" id="UP000191024">
    <property type="component" value="Chromosome C"/>
</dbReference>
<evidence type="ECO:0000256" key="1">
    <source>
        <dbReference type="ARBA" id="ARBA00022737"/>
    </source>
</evidence>
<keyword evidence="6" id="KW-1185">Reference proteome</keyword>
<reference evidence="6" key="1">
    <citation type="submission" date="2016-03" db="EMBL/GenBank/DDBJ databases">
        <authorList>
            <person name="Devillers H."/>
        </authorList>
    </citation>
    <scope>NUCLEOTIDE SEQUENCE [LARGE SCALE GENOMIC DNA]</scope>
</reference>
<feature type="repeat" description="RCC1" evidence="2">
    <location>
        <begin position="224"/>
        <end position="275"/>
    </location>
</feature>
<name>A0A1G4J5C3_9SACH</name>
<dbReference type="SUPFAM" id="SSF50985">
    <property type="entry name" value="RCC1/BLIP-II"/>
    <property type="match status" value="1"/>
</dbReference>
<feature type="compositionally biased region" description="Polar residues" evidence="3">
    <location>
        <begin position="1377"/>
        <end position="1389"/>
    </location>
</feature>
<dbReference type="Gene3D" id="2.130.10.30">
    <property type="entry name" value="Regulator of chromosome condensation 1/beta-lactamase-inhibitor protein II"/>
    <property type="match status" value="1"/>
</dbReference>
<sequence length="1419" mass="159452">MTRKSDKKRDVFGRNLSYLLSCVPDLEQLDDIDLFSFDMESGYTPLHVCLKLGHFEKAFLLHKTWKLKDYTHKQGKPNVWDQKDREGLTPLELYRCCNDIWTSTAIPVAIYPGLRGSDQEALSMLKWQKRFDSHSDGGNCEKAEPGLPAVSELSNMYHLHRGAREMFTYGSNVNMQLGTGDVDDRQNLFKVDEYRLCGKANLTRARFKNAIMTRYHSVFMNMDGQVFTAGSNTRGRLGNGKSDVSNFQHQVVPLELDYVKLVASSDHHTLALTRSNDVLGWGWNKFGQLGYSTSGAASLNPDNSVDNTCSFNPRKIGNCPWKKTWGGSIKHLACSKVHSCLIDDRDTLFVWGLNLGQMGVAANVSPRTELSHAGKTGEPLSSPVGVKLPSYVKNIRQLACTDFTTFILFGENQLCVLNSYKVLRFTIPKAESKQQQQTSINQFDVFTPVSMSRKNSVIKLKSSHISGNNLCVLYENGVVGIIQVSSLEDSSHGWSRLSNILPVSLYWLPHFGWNKCLDFDVGSKGQLILCTTGGSVFTSTNEPGTVFRQQKFSRLAPGRCVSVSCDSLFSSFAILKDDLDSIPIGFPPNNILQKMEAISPLQFTPLRRIEGEQSSDLEERSYLFESFSMFRDQHELSHEMTIDSDLHVTKPIRPHDLLWTKVELRWSKSSSLEFSQMYRTANPLLVNSTGALFGGTDKFEVTFVSQKTGETLIGCHLNVLEARCPSFSQLIMKDGIVDEKSQSGICVTLIGKCGLDGGFFMKLAVTSEKFALQGLAFAIDYLYTDQIPNFDKISDQSERRRLERSTMAFIKFLGLYLTSSEKSSLPYAFKSLLDRSMASENDGHTDKVSVKLDNNDNFQCFPTVLGGSSDYFGALLSKTWSGENKLKRDVNLKHVSMNEFLCILKYMHGYTFHELFSHSSFEDHLDFVQYLLGVCEISDQLLIPGLKYYAESVIADFIDAENVIAIMVNAQNLKCKALVLVCAWYLLHNINILFSEKNFELVNKFVKKDIWGILEGLYREKVSRNLVRKFDTWYGDQNVSSRSFTDLFIKNTEKFNNIVMENTTFKAIFDICDQSNKPATSKRPSDRRKSSSSLPKKASLLQEDLTNIRRPSSSKESRGPNVFSYKNITKTEENESAIEDESFENQGFTVVRKSKVVGLVAQTKLEDVRAGMVESAEATSSTNSVKIEKSKSFSKGSSGGHRELFPTLSNAMKTGNNLEDLTKDLRKIPDSARQTLKALPGSSSKKISQKERMRIISKENDSAEKKSEEKKTAWGRQSGRKLSLPAAVAAPPPVKTNRFPSISESRLNSAGKRKASTDGLRSTGETTAIPLYLNNTGRSEGHTRSLKEAREEEIFTKWWNEESAKVQQELKRQQAFENSMMSSFQSQDKSAGELHGNENYPKGSRNKPRRTKVHIKSSV</sequence>
<evidence type="ECO:0000256" key="3">
    <source>
        <dbReference type="SAM" id="MobiDB-lite"/>
    </source>
</evidence>
<dbReference type="PANTHER" id="PTHR22872:SF2">
    <property type="entry name" value="INHIBITOR OF BRUTON TYROSINE KINASE"/>
    <property type="match status" value="1"/>
</dbReference>
<dbReference type="InterPro" id="IPR011333">
    <property type="entry name" value="SKP1/BTB/POZ_sf"/>
</dbReference>
<feature type="compositionally biased region" description="Polar residues" evidence="3">
    <location>
        <begin position="1298"/>
        <end position="1308"/>
    </location>
</feature>
<protein>
    <submittedName>
        <fullName evidence="5">LAMI_0C09362g1_1</fullName>
    </submittedName>
</protein>
<accession>A0A1G4J5C3</accession>
<feature type="repeat" description="RCC1" evidence="2">
    <location>
        <begin position="276"/>
        <end position="345"/>
    </location>
</feature>
<proteinExistence type="predicted"/>
<dbReference type="PROSITE" id="PS50097">
    <property type="entry name" value="BTB"/>
    <property type="match status" value="1"/>
</dbReference>
<dbReference type="EMBL" id="LT598466">
    <property type="protein sequence ID" value="SCU84906.1"/>
    <property type="molecule type" value="Genomic_DNA"/>
</dbReference>
<dbReference type="Pfam" id="PF13540">
    <property type="entry name" value="RCC1_2"/>
    <property type="match status" value="1"/>
</dbReference>
<feature type="region of interest" description="Disordered" evidence="3">
    <location>
        <begin position="1377"/>
        <end position="1419"/>
    </location>
</feature>
<feature type="region of interest" description="Disordered" evidence="3">
    <location>
        <begin position="1233"/>
        <end position="1347"/>
    </location>
</feature>
<dbReference type="PROSITE" id="PS50012">
    <property type="entry name" value="RCC1_3"/>
    <property type="match status" value="2"/>
</dbReference>
<evidence type="ECO:0000256" key="2">
    <source>
        <dbReference type="PROSITE-ProRule" id="PRU00235"/>
    </source>
</evidence>
<dbReference type="CDD" id="cd18186">
    <property type="entry name" value="BTB_POZ_ZBTB_KLHL-like"/>
    <property type="match status" value="1"/>
</dbReference>
<keyword evidence="1" id="KW-0677">Repeat</keyword>
<dbReference type="PANTHER" id="PTHR22872">
    <property type="entry name" value="BTK-BINDING PROTEIN-RELATED"/>
    <property type="match status" value="1"/>
</dbReference>
<dbReference type="InterPro" id="IPR009091">
    <property type="entry name" value="RCC1/BLIP-II"/>
</dbReference>
<dbReference type="STRING" id="1230905.A0A1G4J5C3"/>
<dbReference type="InterPro" id="IPR000210">
    <property type="entry name" value="BTB/POZ_dom"/>
</dbReference>
<evidence type="ECO:0000313" key="6">
    <source>
        <dbReference type="Proteomes" id="UP000191024"/>
    </source>
</evidence>
<dbReference type="SUPFAM" id="SSF54695">
    <property type="entry name" value="POZ domain"/>
    <property type="match status" value="1"/>
</dbReference>
<feature type="domain" description="BTB" evidence="4">
    <location>
        <begin position="846"/>
        <end position="908"/>
    </location>
</feature>
<dbReference type="Gene3D" id="3.30.710.10">
    <property type="entry name" value="Potassium Channel Kv1.1, Chain A"/>
    <property type="match status" value="1"/>
</dbReference>
<feature type="region of interest" description="Disordered" evidence="3">
    <location>
        <begin position="1077"/>
        <end position="1096"/>
    </location>
</feature>
<feature type="compositionally biased region" description="Basic residues" evidence="3">
    <location>
        <begin position="1404"/>
        <end position="1419"/>
    </location>
</feature>
<evidence type="ECO:0000313" key="5">
    <source>
        <dbReference type="EMBL" id="SCU84906.1"/>
    </source>
</evidence>
<dbReference type="InterPro" id="IPR051625">
    <property type="entry name" value="Signaling_Regulatory_Domain"/>
</dbReference>
<feature type="region of interest" description="Disordered" evidence="3">
    <location>
        <begin position="1104"/>
        <end position="1127"/>
    </location>
</feature>
<feature type="compositionally biased region" description="Basic and acidic residues" evidence="3">
    <location>
        <begin position="1248"/>
        <end position="1272"/>
    </location>
</feature>
<evidence type="ECO:0000259" key="4">
    <source>
        <dbReference type="PROSITE" id="PS50097"/>
    </source>
</evidence>
<dbReference type="OrthoDB" id="1893551at2759"/>
<dbReference type="InterPro" id="IPR000408">
    <property type="entry name" value="Reg_chr_condens"/>
</dbReference>